<protein>
    <submittedName>
        <fullName evidence="1">Uncharacterized protein</fullName>
    </submittedName>
</protein>
<gene>
    <name evidence="1" type="ORF">RJT34_32817</name>
</gene>
<organism evidence="1 2">
    <name type="scientific">Clitoria ternatea</name>
    <name type="common">Butterfly pea</name>
    <dbReference type="NCBI Taxonomy" id="43366"/>
    <lineage>
        <taxon>Eukaryota</taxon>
        <taxon>Viridiplantae</taxon>
        <taxon>Streptophyta</taxon>
        <taxon>Embryophyta</taxon>
        <taxon>Tracheophyta</taxon>
        <taxon>Spermatophyta</taxon>
        <taxon>Magnoliopsida</taxon>
        <taxon>eudicotyledons</taxon>
        <taxon>Gunneridae</taxon>
        <taxon>Pentapetalae</taxon>
        <taxon>rosids</taxon>
        <taxon>fabids</taxon>
        <taxon>Fabales</taxon>
        <taxon>Fabaceae</taxon>
        <taxon>Papilionoideae</taxon>
        <taxon>50 kb inversion clade</taxon>
        <taxon>NPAAA clade</taxon>
        <taxon>indigoferoid/millettioid clade</taxon>
        <taxon>Phaseoleae</taxon>
        <taxon>Clitoria</taxon>
    </lineage>
</organism>
<dbReference type="EMBL" id="JAYKXN010000008">
    <property type="protein sequence ID" value="KAK7265201.1"/>
    <property type="molecule type" value="Genomic_DNA"/>
</dbReference>
<evidence type="ECO:0000313" key="2">
    <source>
        <dbReference type="Proteomes" id="UP001359559"/>
    </source>
</evidence>
<name>A0AAN9EZ10_CLITE</name>
<accession>A0AAN9EZ10</accession>
<keyword evidence="2" id="KW-1185">Reference proteome</keyword>
<sequence>MENEVVEDSFNGVKTNMDEESNIVEDSMDSAQPNLKELQFVEDSYDGIETNMKGESDIVEDSLDSAQPNIENELEIVKDSFDDDETYVKELEVVENSFNEDETQLEKELGNNMTKDKEVVVADFDLNKLPDGTTTTIRKEDKDGQCENDTYTNFDLNKFPCENEEAGPEKKEVVMHMLKIYLDKFY</sequence>
<dbReference type="Proteomes" id="UP001359559">
    <property type="component" value="Unassembled WGS sequence"/>
</dbReference>
<comment type="caution">
    <text evidence="1">The sequence shown here is derived from an EMBL/GenBank/DDBJ whole genome shotgun (WGS) entry which is preliminary data.</text>
</comment>
<reference evidence="1 2" key="1">
    <citation type="submission" date="2024-01" db="EMBL/GenBank/DDBJ databases">
        <title>The genomes of 5 underutilized Papilionoideae crops provide insights into root nodulation and disease resistance.</title>
        <authorList>
            <person name="Yuan L."/>
        </authorList>
    </citation>
    <scope>NUCLEOTIDE SEQUENCE [LARGE SCALE GENOMIC DNA]</scope>
    <source>
        <strain evidence="1">LY-2023</strain>
        <tissue evidence="1">Leaf</tissue>
    </source>
</reference>
<proteinExistence type="predicted"/>
<dbReference type="AlphaFoldDB" id="A0AAN9EZ10"/>
<evidence type="ECO:0000313" key="1">
    <source>
        <dbReference type="EMBL" id="KAK7265201.1"/>
    </source>
</evidence>